<gene>
    <name evidence="2" type="ORF">CNYM01_14150</name>
</gene>
<dbReference type="Proteomes" id="UP000070054">
    <property type="component" value="Unassembled WGS sequence"/>
</dbReference>
<dbReference type="AlphaFoldDB" id="A0A135UJ81"/>
<name>A0A135UJ81_9PEZI</name>
<evidence type="ECO:0000256" key="1">
    <source>
        <dbReference type="SAM" id="MobiDB-lite"/>
    </source>
</evidence>
<dbReference type="EMBL" id="JEMN01000507">
    <property type="protein sequence ID" value="KXH60462.1"/>
    <property type="molecule type" value="Genomic_DNA"/>
</dbReference>
<proteinExistence type="predicted"/>
<feature type="compositionally biased region" description="Basic and acidic residues" evidence="1">
    <location>
        <begin position="26"/>
        <end position="37"/>
    </location>
</feature>
<evidence type="ECO:0000313" key="2">
    <source>
        <dbReference type="EMBL" id="KXH60462.1"/>
    </source>
</evidence>
<keyword evidence="3" id="KW-1185">Reference proteome</keyword>
<evidence type="ECO:0000313" key="3">
    <source>
        <dbReference type="Proteomes" id="UP000070054"/>
    </source>
</evidence>
<comment type="caution">
    <text evidence="2">The sequence shown here is derived from an EMBL/GenBank/DDBJ whole genome shotgun (WGS) entry which is preliminary data.</text>
</comment>
<sequence length="156" mass="17459">MSVSTLRTLHTAMEMEPQPRRPWARKPRDTGDGEAQQRMDALTLFTPDEDEDEDSADTETHANSQPPTAALPSMRRGQIPFYMTYGYHVNGEKLSRVKLRVRPTGFPALCKVTFRRLGLRLQLRVASCMFPPSNISAAVLKNEPAGLPLGPIDNPR</sequence>
<organism evidence="2 3">
    <name type="scientific">Colletotrichum nymphaeae SA-01</name>
    <dbReference type="NCBI Taxonomy" id="1460502"/>
    <lineage>
        <taxon>Eukaryota</taxon>
        <taxon>Fungi</taxon>
        <taxon>Dikarya</taxon>
        <taxon>Ascomycota</taxon>
        <taxon>Pezizomycotina</taxon>
        <taxon>Sordariomycetes</taxon>
        <taxon>Hypocreomycetidae</taxon>
        <taxon>Glomerellales</taxon>
        <taxon>Glomerellaceae</taxon>
        <taxon>Colletotrichum</taxon>
        <taxon>Colletotrichum acutatum species complex</taxon>
    </lineage>
</organism>
<feature type="region of interest" description="Disordered" evidence="1">
    <location>
        <begin position="1"/>
        <end position="75"/>
    </location>
</feature>
<protein>
    <submittedName>
        <fullName evidence="2">Uncharacterized protein</fullName>
    </submittedName>
</protein>
<accession>A0A135UJ81</accession>
<feature type="compositionally biased region" description="Acidic residues" evidence="1">
    <location>
        <begin position="47"/>
        <end position="57"/>
    </location>
</feature>
<reference evidence="2 3" key="1">
    <citation type="submission" date="2014-02" db="EMBL/GenBank/DDBJ databases">
        <title>The genome sequence of Colletotrichum nymphaeae SA-01.</title>
        <authorList>
            <person name="Baroncelli R."/>
            <person name="Thon M.R."/>
        </authorList>
    </citation>
    <scope>NUCLEOTIDE SEQUENCE [LARGE SCALE GENOMIC DNA]</scope>
    <source>
        <strain evidence="2 3">SA-01</strain>
    </source>
</reference>